<comment type="similarity">
    <text evidence="1">Belongs to the ADP-ribosylglycohydrolase family.</text>
</comment>
<dbReference type="SUPFAM" id="SSF101478">
    <property type="entry name" value="ADP-ribosylglycohydrolase"/>
    <property type="match status" value="1"/>
</dbReference>
<name>A0A0F8YBB5_9ZZZZ</name>
<dbReference type="EMBL" id="LAZR01054342">
    <property type="protein sequence ID" value="KKK78762.1"/>
    <property type="molecule type" value="Genomic_DNA"/>
</dbReference>
<evidence type="ECO:0000256" key="1">
    <source>
        <dbReference type="ARBA" id="ARBA00010702"/>
    </source>
</evidence>
<evidence type="ECO:0008006" key="4">
    <source>
        <dbReference type="Google" id="ProtNLM"/>
    </source>
</evidence>
<sequence>MDAGRMVAKVRGCLEGVWLGDMIGMPWETMSPDQIREACAEGVTGPSAESCVTDDWNLTEACARSLIRRGGFDLLDLALSHVEEMEKSSDRWGRTTVKAVSEMRDYFRSRGGDGWSPYDVRSSAEPGRGRGNGVVMKATPFILWAACSNLVLSENPDPDRPFHLPDLGDQLLLLGRMTHPDPQASIAACAFAIFLGSIVLEHPSAVSGSPRERASWLLAATVNQVELMADGSCPDRFVNRLRKLLNFDLLFGDASRLRQEIGTGSDALESVPFSLAVFLRHPDDFRSGVLEAVNAGGDTDTTGSMVGALIGANVGPEGIPTEWGERLPHGRMEELARGISNRPSG</sequence>
<dbReference type="PANTHER" id="PTHR16222:SF24">
    <property type="entry name" value="ADP-RIBOSYLHYDROLASE ARH3"/>
    <property type="match status" value="1"/>
</dbReference>
<reference evidence="3" key="1">
    <citation type="journal article" date="2015" name="Nature">
        <title>Complex archaea that bridge the gap between prokaryotes and eukaryotes.</title>
        <authorList>
            <person name="Spang A."/>
            <person name="Saw J.H."/>
            <person name="Jorgensen S.L."/>
            <person name="Zaremba-Niedzwiedzka K."/>
            <person name="Martijn J."/>
            <person name="Lind A.E."/>
            <person name="van Eijk R."/>
            <person name="Schleper C."/>
            <person name="Guy L."/>
            <person name="Ettema T.J."/>
        </authorList>
    </citation>
    <scope>NUCLEOTIDE SEQUENCE</scope>
</reference>
<protein>
    <recommendedName>
        <fullName evidence="4">ADP-ribosylglycohydrolase</fullName>
    </recommendedName>
</protein>
<dbReference type="InterPro" id="IPR005502">
    <property type="entry name" value="Ribosyl_crysJ1"/>
</dbReference>
<evidence type="ECO:0000313" key="3">
    <source>
        <dbReference type="EMBL" id="KKK78762.1"/>
    </source>
</evidence>
<proteinExistence type="inferred from homology"/>
<dbReference type="GO" id="GO:0016787">
    <property type="term" value="F:hydrolase activity"/>
    <property type="evidence" value="ECO:0007669"/>
    <property type="project" value="UniProtKB-KW"/>
</dbReference>
<dbReference type="AlphaFoldDB" id="A0A0F8YBB5"/>
<evidence type="ECO:0000256" key="2">
    <source>
        <dbReference type="ARBA" id="ARBA00022801"/>
    </source>
</evidence>
<dbReference type="Gene3D" id="1.10.4080.10">
    <property type="entry name" value="ADP-ribosylation/Crystallin J1"/>
    <property type="match status" value="1"/>
</dbReference>
<dbReference type="InterPro" id="IPR036705">
    <property type="entry name" value="Ribosyl_crysJ1_sf"/>
</dbReference>
<keyword evidence="2" id="KW-0378">Hydrolase</keyword>
<organism evidence="3">
    <name type="scientific">marine sediment metagenome</name>
    <dbReference type="NCBI Taxonomy" id="412755"/>
    <lineage>
        <taxon>unclassified sequences</taxon>
        <taxon>metagenomes</taxon>
        <taxon>ecological metagenomes</taxon>
    </lineage>
</organism>
<accession>A0A0F8YBB5</accession>
<gene>
    <name evidence="3" type="ORF">LCGC14_2840300</name>
</gene>
<dbReference type="Pfam" id="PF03747">
    <property type="entry name" value="ADP_ribosyl_GH"/>
    <property type="match status" value="1"/>
</dbReference>
<dbReference type="InterPro" id="IPR050792">
    <property type="entry name" value="ADP-ribosylglycohydrolase"/>
</dbReference>
<comment type="caution">
    <text evidence="3">The sequence shown here is derived from an EMBL/GenBank/DDBJ whole genome shotgun (WGS) entry which is preliminary data.</text>
</comment>
<dbReference type="PANTHER" id="PTHR16222">
    <property type="entry name" value="ADP-RIBOSYLGLYCOHYDROLASE"/>
    <property type="match status" value="1"/>
</dbReference>